<dbReference type="AlphaFoldDB" id="A0AAW8R3B4"/>
<dbReference type="Gene3D" id="3.90.950.20">
    <property type="entry name" value="CinA-like"/>
    <property type="match status" value="1"/>
</dbReference>
<dbReference type="EMBL" id="JAVRIE010000003">
    <property type="protein sequence ID" value="MDT0582666.1"/>
    <property type="molecule type" value="Genomic_DNA"/>
</dbReference>
<sequence length="158" mass="16823">MQHLAVKLGEQLFHQNEKVATVESCTGGGVAFAITEVAGSSQWFEKSWVTYSNQAKHEEVGVSLSTLNEFGAVSSEVVCEMAQGGLQKSKADYCVAISGIAGPGGGSKQKPVGLVWFAIATQHHTASFSRCFNGDRQEVREQAISLSLQELIDSSLSA</sequence>
<accession>A0AAW8R3B4</accession>
<reference evidence="2 3" key="1">
    <citation type="submission" date="2023-09" db="EMBL/GenBank/DDBJ databases">
        <authorList>
            <person name="Rey-Velasco X."/>
        </authorList>
    </citation>
    <scope>NUCLEOTIDE SEQUENCE [LARGE SCALE GENOMIC DNA]</scope>
    <source>
        <strain evidence="2 3">W409</strain>
    </source>
</reference>
<dbReference type="InterPro" id="IPR008136">
    <property type="entry name" value="CinA_C"/>
</dbReference>
<dbReference type="InterPro" id="IPR036653">
    <property type="entry name" value="CinA-like_C"/>
</dbReference>
<keyword evidence="3" id="KW-1185">Reference proteome</keyword>
<dbReference type="SUPFAM" id="SSF142433">
    <property type="entry name" value="CinA-like"/>
    <property type="match status" value="1"/>
</dbReference>
<evidence type="ECO:0000313" key="2">
    <source>
        <dbReference type="EMBL" id="MDT0582666.1"/>
    </source>
</evidence>
<evidence type="ECO:0000313" key="3">
    <source>
        <dbReference type="Proteomes" id="UP001249020"/>
    </source>
</evidence>
<name>A0AAW8R3B4_9ALTE</name>
<comment type="caution">
    <text evidence="2">The sequence shown here is derived from an EMBL/GenBank/DDBJ whole genome shotgun (WGS) entry which is preliminary data.</text>
</comment>
<evidence type="ECO:0000259" key="1">
    <source>
        <dbReference type="Pfam" id="PF02464"/>
    </source>
</evidence>
<dbReference type="Pfam" id="PF02464">
    <property type="entry name" value="CinA"/>
    <property type="match status" value="1"/>
</dbReference>
<protein>
    <submittedName>
        <fullName evidence="2">Nicotinamide-nucleotide amidohydrolase family protein</fullName>
    </submittedName>
</protein>
<gene>
    <name evidence="2" type="ORF">RM544_08940</name>
</gene>
<dbReference type="Proteomes" id="UP001249020">
    <property type="component" value="Unassembled WGS sequence"/>
</dbReference>
<feature type="domain" description="CinA C-terminal" evidence="1">
    <location>
        <begin position="3"/>
        <end position="152"/>
    </location>
</feature>
<proteinExistence type="predicted"/>
<organism evidence="2 3">
    <name type="scientific">Brumicola blandensis</name>
    <dbReference type="NCBI Taxonomy" id="3075611"/>
    <lineage>
        <taxon>Bacteria</taxon>
        <taxon>Pseudomonadati</taxon>
        <taxon>Pseudomonadota</taxon>
        <taxon>Gammaproteobacteria</taxon>
        <taxon>Alteromonadales</taxon>
        <taxon>Alteromonadaceae</taxon>
        <taxon>Brumicola</taxon>
    </lineage>
</organism>
<dbReference type="NCBIfam" id="TIGR00199">
    <property type="entry name" value="PncC_domain"/>
    <property type="match status" value="1"/>
</dbReference>